<evidence type="ECO:0000313" key="1">
    <source>
        <dbReference type="EMBL" id="WGH92512.1"/>
    </source>
</evidence>
<name>A0AAJ6AGW0_9MICC</name>
<proteinExistence type="predicted"/>
<dbReference type="RefSeq" id="WP_279674561.1">
    <property type="nucleotide sequence ID" value="NZ_CP122566.1"/>
</dbReference>
<dbReference type="EMBL" id="CP122566">
    <property type="protein sequence ID" value="WGH92512.1"/>
    <property type="molecule type" value="Genomic_DNA"/>
</dbReference>
<sequence length="121" mass="12805">MATIDVQTQYVTIRMSGWEAMATRRPALTVQRSALFAVTASDEWVTRGLGLRHGGVVVSGMLKVGIWVGLDGTRRLLAMRRGMPTLRLSCAPGGAEGFSEVLVSAPDAHEVAALLAVGARA</sequence>
<accession>A0AAJ6AGW0</accession>
<dbReference type="AlphaFoldDB" id="A0AAJ6AGW0"/>
<reference evidence="1 2" key="1">
    <citation type="submission" date="2023-03" db="EMBL/GenBank/DDBJ databases">
        <title>Complete genome sequences of several Auritidibacter ignavus strains isolated from ear infections.</title>
        <authorList>
            <person name="Baehr T."/>
            <person name="Baumhoegger A.M."/>
        </authorList>
    </citation>
    <scope>NUCLEOTIDE SEQUENCE [LARGE SCALE GENOMIC DNA]</scope>
    <source>
        <strain evidence="1 2">BABAE-6</strain>
    </source>
</reference>
<protein>
    <submittedName>
        <fullName evidence="1">Uncharacterized protein</fullName>
    </submittedName>
</protein>
<evidence type="ECO:0000313" key="2">
    <source>
        <dbReference type="Proteomes" id="UP001224674"/>
    </source>
</evidence>
<dbReference type="Proteomes" id="UP001224674">
    <property type="component" value="Chromosome"/>
</dbReference>
<organism evidence="1 2">
    <name type="scientific">Auritidibacter ignavus</name>
    <dbReference type="NCBI Taxonomy" id="678932"/>
    <lineage>
        <taxon>Bacteria</taxon>
        <taxon>Bacillati</taxon>
        <taxon>Actinomycetota</taxon>
        <taxon>Actinomycetes</taxon>
        <taxon>Micrococcales</taxon>
        <taxon>Micrococcaceae</taxon>
        <taxon>Auritidibacter</taxon>
    </lineage>
</organism>
<keyword evidence="2" id="KW-1185">Reference proteome</keyword>
<gene>
    <name evidence="1" type="ORF">QDX21_09345</name>
</gene>